<dbReference type="Gene3D" id="3.40.50.10320">
    <property type="entry name" value="LmbE-like"/>
    <property type="match status" value="1"/>
</dbReference>
<dbReference type="RefSeq" id="WP_264544672.1">
    <property type="nucleotide sequence ID" value="NZ_BAABIP010000018.1"/>
</dbReference>
<dbReference type="EMBL" id="BAABIP010000018">
    <property type="protein sequence ID" value="GAA4772150.1"/>
    <property type="molecule type" value="Genomic_DNA"/>
</dbReference>
<dbReference type="Proteomes" id="UP001500141">
    <property type="component" value="Unassembled WGS sequence"/>
</dbReference>
<dbReference type="SUPFAM" id="SSF102588">
    <property type="entry name" value="LmbE-like"/>
    <property type="match status" value="1"/>
</dbReference>
<dbReference type="InterPro" id="IPR003737">
    <property type="entry name" value="GlcNAc_PI_deacetylase-related"/>
</dbReference>
<dbReference type="Pfam" id="PF02585">
    <property type="entry name" value="PIG-L"/>
    <property type="match status" value="1"/>
</dbReference>
<accession>A0ABP9A2A2</accession>
<reference evidence="2" key="1">
    <citation type="journal article" date="2019" name="Int. J. Syst. Evol. Microbiol.">
        <title>The Global Catalogue of Microorganisms (GCM) 10K type strain sequencing project: providing services to taxonomists for standard genome sequencing and annotation.</title>
        <authorList>
            <consortium name="The Broad Institute Genomics Platform"/>
            <consortium name="The Broad Institute Genome Sequencing Center for Infectious Disease"/>
            <person name="Wu L."/>
            <person name="Ma J."/>
        </authorList>
    </citation>
    <scope>NUCLEOTIDE SEQUENCE [LARGE SCALE GENOMIC DNA]</scope>
    <source>
        <strain evidence="2">JCM 18198</strain>
    </source>
</reference>
<dbReference type="PANTHER" id="PTHR12993:SF11">
    <property type="entry name" value="N-ACETYLGLUCOSAMINYL-PHOSPHATIDYLINOSITOL DE-N-ACETYLASE"/>
    <property type="match status" value="1"/>
</dbReference>
<keyword evidence="2" id="KW-1185">Reference proteome</keyword>
<protein>
    <recommendedName>
        <fullName evidence="3">PIG-L family deacetylase</fullName>
    </recommendedName>
</protein>
<comment type="caution">
    <text evidence="1">The sequence shown here is derived from an EMBL/GenBank/DDBJ whole genome shotgun (WGS) entry which is preliminary data.</text>
</comment>
<evidence type="ECO:0008006" key="3">
    <source>
        <dbReference type="Google" id="ProtNLM"/>
    </source>
</evidence>
<organism evidence="1 2">
    <name type="scientific">Flavobacterium hankyongi</name>
    <dbReference type="NCBI Taxonomy" id="1176532"/>
    <lineage>
        <taxon>Bacteria</taxon>
        <taxon>Pseudomonadati</taxon>
        <taxon>Bacteroidota</taxon>
        <taxon>Flavobacteriia</taxon>
        <taxon>Flavobacteriales</taxon>
        <taxon>Flavobacteriaceae</taxon>
        <taxon>Flavobacterium</taxon>
    </lineage>
</organism>
<dbReference type="PANTHER" id="PTHR12993">
    <property type="entry name" value="N-ACETYLGLUCOSAMINYL-PHOSPHATIDYLINOSITOL DE-N-ACETYLASE-RELATED"/>
    <property type="match status" value="1"/>
</dbReference>
<name>A0ABP9A2A2_9FLAO</name>
<gene>
    <name evidence="1" type="ORF">GCM10023230_23170</name>
</gene>
<evidence type="ECO:0000313" key="2">
    <source>
        <dbReference type="Proteomes" id="UP001500141"/>
    </source>
</evidence>
<proteinExistence type="predicted"/>
<dbReference type="InterPro" id="IPR024078">
    <property type="entry name" value="LmbE-like_dom_sf"/>
</dbReference>
<evidence type="ECO:0000313" key="1">
    <source>
        <dbReference type="EMBL" id="GAA4772150.1"/>
    </source>
</evidence>
<sequence>MIRRILNKLESIYYYRYFSNVKHGATNTLLKKIYKSTDILFIEKVFQLDFFREIIDPLPLQIQTLKNVLVIAPHQDDEVIGLGGTLLKLKNVECSVTLVFLTDGANALNPSETKKIRSEEAKKVALKLNADCIEIGIPNNTMEIKCEHLEQMVSVFNSKKWDSVFTVWPMDYPPKHRICALFVQKALTKVKKPAFSMFLYSVHTEIIPNFFVDITSEEAEKQELLSCYESQLVAQAYDHLTIARDAWSSRFLSVSKEKRYVEVFFKVNIDEYNKIISIFHNVNTHELFKGHEICINSYNLFLK</sequence>